<evidence type="ECO:0000256" key="2">
    <source>
        <dbReference type="SAM" id="MobiDB-lite"/>
    </source>
</evidence>
<protein>
    <submittedName>
        <fullName evidence="4">Cell wall surface anchor family protein</fullName>
    </submittedName>
</protein>
<proteinExistence type="predicted"/>
<accession>A0A261EY57</accession>
<organism evidence="4 5">
    <name type="scientific">Pseudoscardovia radai</name>
    <dbReference type="NCBI Taxonomy" id="987066"/>
    <lineage>
        <taxon>Bacteria</taxon>
        <taxon>Bacillati</taxon>
        <taxon>Actinomycetota</taxon>
        <taxon>Actinomycetes</taxon>
        <taxon>Bifidobacteriales</taxon>
        <taxon>Bifidobacteriaceae</taxon>
        <taxon>Pseudoscardovia</taxon>
    </lineage>
</organism>
<dbReference type="AlphaFoldDB" id="A0A261EY57"/>
<feature type="transmembrane region" description="Helical" evidence="3">
    <location>
        <begin position="32"/>
        <end position="53"/>
    </location>
</feature>
<sequence>MSSNDYGTEYDDAFDDAELLRLRQRHERRFKVMRTGIIIVTVIAVVAICAVAFRNWRGGSSTNQAELYADNVEKVTEARASMSATLNSSQAALDLLHQYTSNSSTVDDFSDVRTQSQRLLDDVPTYYSAQPHTQNQYVDANNQLETYANRLVNLENQVNEAMKAAGSGEVETGVTTAMNTLRTNVDAANQLISTYNSQTASSQATVTEGYIATVNAALSQAQTDLNNYDSSAAPYQLLESRQSFESDSGKLSAATSSMSAAFQNSKDAGGVSGNSLLAVSSKRIPAGLRTTWTVAGDPSTTVTMTATSIDIKENSTASSSSSGSSSSASASASPSASSSPSASASSSSSSSSSTSSSSKSATAHAVHADYALAPGQRTDFGGAPIAAWTLTGVGSDAIDDITIVLYQTGDGDDASTFLGLYQNGRSWKLTTDDSAGDMSNKF</sequence>
<evidence type="ECO:0000256" key="3">
    <source>
        <dbReference type="SAM" id="Phobius"/>
    </source>
</evidence>
<dbReference type="RefSeq" id="WP_094660698.1">
    <property type="nucleotide sequence ID" value="NZ_MWWR01000006.1"/>
</dbReference>
<keyword evidence="3" id="KW-1133">Transmembrane helix</keyword>
<dbReference type="OrthoDB" id="9947396at2"/>
<evidence type="ECO:0000313" key="5">
    <source>
        <dbReference type="Proteomes" id="UP000216725"/>
    </source>
</evidence>
<keyword evidence="1" id="KW-0175">Coiled coil</keyword>
<feature type="coiled-coil region" evidence="1">
    <location>
        <begin position="137"/>
        <end position="164"/>
    </location>
</feature>
<evidence type="ECO:0000256" key="1">
    <source>
        <dbReference type="SAM" id="Coils"/>
    </source>
</evidence>
<evidence type="ECO:0000313" key="4">
    <source>
        <dbReference type="EMBL" id="OZG51800.1"/>
    </source>
</evidence>
<dbReference type="EMBL" id="MWWR01000006">
    <property type="protein sequence ID" value="OZG51800.1"/>
    <property type="molecule type" value="Genomic_DNA"/>
</dbReference>
<name>A0A261EY57_9BIFI</name>
<keyword evidence="5" id="KW-1185">Reference proteome</keyword>
<keyword evidence="3" id="KW-0812">Transmembrane</keyword>
<keyword evidence="3" id="KW-0472">Membrane</keyword>
<feature type="compositionally biased region" description="Low complexity" evidence="2">
    <location>
        <begin position="315"/>
        <end position="358"/>
    </location>
</feature>
<dbReference type="Proteomes" id="UP000216725">
    <property type="component" value="Unassembled WGS sequence"/>
</dbReference>
<comment type="caution">
    <text evidence="4">The sequence shown here is derived from an EMBL/GenBank/DDBJ whole genome shotgun (WGS) entry which is preliminary data.</text>
</comment>
<reference evidence="4 5" key="1">
    <citation type="journal article" date="2017" name="BMC Genomics">
        <title>Comparative genomic and phylogenomic analyses of the Bifidobacteriaceae family.</title>
        <authorList>
            <person name="Lugli G.A."/>
            <person name="Milani C."/>
            <person name="Turroni F."/>
            <person name="Duranti S."/>
            <person name="Mancabelli L."/>
            <person name="Mangifesta M."/>
            <person name="Ferrario C."/>
            <person name="Modesto M."/>
            <person name="Mattarelli P."/>
            <person name="Jiri K."/>
            <person name="van Sinderen D."/>
            <person name="Ventura M."/>
        </authorList>
    </citation>
    <scope>NUCLEOTIDE SEQUENCE [LARGE SCALE GENOMIC DNA]</scope>
    <source>
        <strain evidence="4 5">DSM 24742</strain>
    </source>
</reference>
<feature type="region of interest" description="Disordered" evidence="2">
    <location>
        <begin position="312"/>
        <end position="358"/>
    </location>
</feature>
<gene>
    <name evidence="4" type="ORF">PSRA_0880</name>
</gene>